<sequence>MDRHGSTGWQKSTKVSQWRWVPTSDNVADDATRSKFHVDLSQKARWLRGPAFLRQPAGSCPHPETGFERVPNDNDEVAKILQLQAATTVWVIRFTRWCRGQSSELENYGLTAAECEAAENLLLRQAQREAFLNEMRSTEWSSIRQAINLELAHDLLTDSYLIAIRNFVCRRGAVHRLRSDNGKNFIGADSQTIWRRVRVRKDSERATWPRPRETKLGWIVSGSIDSSENKRAVLAAFENSSSISNDDFRATTLEYQNLEQQCRKQLLECQVQVEKLRSENQELQRELFDILKTYISTLNEIQLSTISTLPNFLPFYATTEVPDDQDVITTSRLRKEAPIAAFDEQPSVAASCAQASIFKRAVGKIAVLPLQDGSVESLCLPTGAQVLKHLLDGVGCFLPLLAPQLPEDSDYGYAYGYGYHGPSDKARLNFSDAFQIFLAEFVEVWHAQQSLVPGGVDSRGRCYTWEAFRYAIEVGVRRTIDVGDLIKSHQVC</sequence>
<evidence type="ECO:0000256" key="1">
    <source>
        <dbReference type="SAM" id="Coils"/>
    </source>
</evidence>
<dbReference type="HOGENOM" id="CLU_554633_0_0_1"/>
<evidence type="ECO:0000313" key="2">
    <source>
        <dbReference type="EMBL" id="EDW39484.1"/>
    </source>
</evidence>
<reference evidence="2 3" key="1">
    <citation type="journal article" date="2007" name="Nature">
        <title>Evolution of genes and genomes on the Drosophila phylogeny.</title>
        <authorList>
            <consortium name="Drosophila 12 Genomes Consortium"/>
            <person name="Clark A.G."/>
            <person name="Eisen M.B."/>
            <person name="Smith D.R."/>
            <person name="Bergman C.M."/>
            <person name="Oliver B."/>
            <person name="Markow T.A."/>
            <person name="Kaufman T.C."/>
            <person name="Kellis M."/>
            <person name="Gelbart W."/>
            <person name="Iyer V.N."/>
            <person name="Pollard D.A."/>
            <person name="Sackton T.B."/>
            <person name="Larracuente A.M."/>
            <person name="Singh N.D."/>
            <person name="Abad J.P."/>
            <person name="Abt D.N."/>
            <person name="Adryan B."/>
            <person name="Aguade M."/>
            <person name="Akashi H."/>
            <person name="Anderson W.W."/>
            <person name="Aquadro C.F."/>
            <person name="Ardell D.H."/>
            <person name="Arguello R."/>
            <person name="Artieri C.G."/>
            <person name="Barbash D.A."/>
            <person name="Barker D."/>
            <person name="Barsanti P."/>
            <person name="Batterham P."/>
            <person name="Batzoglou S."/>
            <person name="Begun D."/>
            <person name="Bhutkar A."/>
            <person name="Blanco E."/>
            <person name="Bosak S.A."/>
            <person name="Bradley R.K."/>
            <person name="Brand A.D."/>
            <person name="Brent M.R."/>
            <person name="Brooks A.N."/>
            <person name="Brown R.H."/>
            <person name="Butlin R.K."/>
            <person name="Caggese C."/>
            <person name="Calvi B.R."/>
            <person name="Bernardo de Carvalho A."/>
            <person name="Caspi A."/>
            <person name="Castrezana S."/>
            <person name="Celniker S.E."/>
            <person name="Chang J.L."/>
            <person name="Chapple C."/>
            <person name="Chatterji S."/>
            <person name="Chinwalla A."/>
            <person name="Civetta A."/>
            <person name="Clifton S.W."/>
            <person name="Comeron J.M."/>
            <person name="Costello J.C."/>
            <person name="Coyne J.A."/>
            <person name="Daub J."/>
            <person name="David R.G."/>
            <person name="Delcher A.L."/>
            <person name="Delehaunty K."/>
            <person name="Do C.B."/>
            <person name="Ebling H."/>
            <person name="Edwards K."/>
            <person name="Eickbush T."/>
            <person name="Evans J.D."/>
            <person name="Filipski A."/>
            <person name="Findeiss S."/>
            <person name="Freyhult E."/>
            <person name="Fulton L."/>
            <person name="Fulton R."/>
            <person name="Garcia A.C."/>
            <person name="Gardiner A."/>
            <person name="Garfield D.A."/>
            <person name="Garvin B.E."/>
            <person name="Gibson G."/>
            <person name="Gilbert D."/>
            <person name="Gnerre S."/>
            <person name="Godfrey J."/>
            <person name="Good R."/>
            <person name="Gotea V."/>
            <person name="Gravely B."/>
            <person name="Greenberg A.J."/>
            <person name="Griffiths-Jones S."/>
            <person name="Gross S."/>
            <person name="Guigo R."/>
            <person name="Gustafson E.A."/>
            <person name="Haerty W."/>
            <person name="Hahn M.W."/>
            <person name="Halligan D.L."/>
            <person name="Halpern A.L."/>
            <person name="Halter G.M."/>
            <person name="Han M.V."/>
            <person name="Heger A."/>
            <person name="Hillier L."/>
            <person name="Hinrichs A.S."/>
            <person name="Holmes I."/>
            <person name="Hoskins R.A."/>
            <person name="Hubisz M.J."/>
            <person name="Hultmark D."/>
            <person name="Huntley M.A."/>
            <person name="Jaffe D.B."/>
            <person name="Jagadeeshan S."/>
            <person name="Jeck W.R."/>
            <person name="Johnson J."/>
            <person name="Jones C.D."/>
            <person name="Jordan W.C."/>
            <person name="Karpen G.H."/>
            <person name="Kataoka E."/>
            <person name="Keightley P.D."/>
            <person name="Kheradpour P."/>
            <person name="Kirkness E.F."/>
            <person name="Koerich L.B."/>
            <person name="Kristiansen K."/>
            <person name="Kudrna D."/>
            <person name="Kulathinal R.J."/>
            <person name="Kumar S."/>
            <person name="Kwok R."/>
            <person name="Lander E."/>
            <person name="Langley C.H."/>
            <person name="Lapoint R."/>
            <person name="Lazzaro B.P."/>
            <person name="Lee S.J."/>
            <person name="Levesque L."/>
            <person name="Li R."/>
            <person name="Lin C.F."/>
            <person name="Lin M.F."/>
            <person name="Lindblad-Toh K."/>
            <person name="Llopart A."/>
            <person name="Long M."/>
            <person name="Low L."/>
            <person name="Lozovsky E."/>
            <person name="Lu J."/>
            <person name="Luo M."/>
            <person name="Machado C.A."/>
            <person name="Makalowski W."/>
            <person name="Marzo M."/>
            <person name="Matsuda M."/>
            <person name="Matzkin L."/>
            <person name="McAllister B."/>
            <person name="McBride C.S."/>
            <person name="McKernan B."/>
            <person name="McKernan K."/>
            <person name="Mendez-Lago M."/>
            <person name="Minx P."/>
            <person name="Mollenhauer M.U."/>
            <person name="Montooth K."/>
            <person name="Mount S.M."/>
            <person name="Mu X."/>
            <person name="Myers E."/>
            <person name="Negre B."/>
            <person name="Newfeld S."/>
            <person name="Nielsen R."/>
            <person name="Noor M.A."/>
            <person name="O'Grady P."/>
            <person name="Pachter L."/>
            <person name="Papaceit M."/>
            <person name="Parisi M.J."/>
            <person name="Parisi M."/>
            <person name="Parts L."/>
            <person name="Pedersen J.S."/>
            <person name="Pesole G."/>
            <person name="Phillippy A.M."/>
            <person name="Ponting C.P."/>
            <person name="Pop M."/>
            <person name="Porcelli D."/>
            <person name="Powell J.R."/>
            <person name="Prohaska S."/>
            <person name="Pruitt K."/>
            <person name="Puig M."/>
            <person name="Quesneville H."/>
            <person name="Ram K.R."/>
            <person name="Rand D."/>
            <person name="Rasmussen M.D."/>
            <person name="Reed L.K."/>
            <person name="Reenan R."/>
            <person name="Reily A."/>
            <person name="Remington K.A."/>
            <person name="Rieger T.T."/>
            <person name="Ritchie M.G."/>
            <person name="Robin C."/>
            <person name="Rogers Y.H."/>
            <person name="Rohde C."/>
            <person name="Rozas J."/>
            <person name="Rubenfield M.J."/>
            <person name="Ruiz A."/>
            <person name="Russo S."/>
            <person name="Salzberg S.L."/>
            <person name="Sanchez-Gracia A."/>
            <person name="Saranga D.J."/>
            <person name="Sato H."/>
            <person name="Schaeffer S.W."/>
            <person name="Schatz M.C."/>
            <person name="Schlenke T."/>
            <person name="Schwartz R."/>
            <person name="Segarra C."/>
            <person name="Singh R.S."/>
            <person name="Sirot L."/>
            <person name="Sirota M."/>
            <person name="Sisneros N.B."/>
            <person name="Smith C.D."/>
            <person name="Smith T.F."/>
            <person name="Spieth J."/>
            <person name="Stage D.E."/>
            <person name="Stark A."/>
            <person name="Stephan W."/>
            <person name="Strausberg R.L."/>
            <person name="Strempel S."/>
            <person name="Sturgill D."/>
            <person name="Sutton G."/>
            <person name="Sutton G.G."/>
            <person name="Tao W."/>
            <person name="Teichmann S."/>
            <person name="Tobari Y.N."/>
            <person name="Tomimura Y."/>
            <person name="Tsolas J.M."/>
            <person name="Valente V.L."/>
            <person name="Venter E."/>
            <person name="Venter J.C."/>
            <person name="Vicario S."/>
            <person name="Vieira F.G."/>
            <person name="Vilella A.J."/>
            <person name="Villasante A."/>
            <person name="Walenz B."/>
            <person name="Wang J."/>
            <person name="Wasserman M."/>
            <person name="Watts T."/>
            <person name="Wilson D."/>
            <person name="Wilson R.K."/>
            <person name="Wing R.A."/>
            <person name="Wolfner M.F."/>
            <person name="Wong A."/>
            <person name="Wong G.K."/>
            <person name="Wu C.I."/>
            <person name="Wu G."/>
            <person name="Yamamoto D."/>
            <person name="Yang H.P."/>
            <person name="Yang S.P."/>
            <person name="Yorke J.A."/>
            <person name="Yoshida K."/>
            <person name="Zdobnov E."/>
            <person name="Zhang P."/>
            <person name="Zhang Y."/>
            <person name="Zimin A.V."/>
            <person name="Baldwin J."/>
            <person name="Abdouelleil A."/>
            <person name="Abdulkadir J."/>
            <person name="Abebe A."/>
            <person name="Abera B."/>
            <person name="Abreu J."/>
            <person name="Acer S.C."/>
            <person name="Aftuck L."/>
            <person name="Alexander A."/>
            <person name="An P."/>
            <person name="Anderson E."/>
            <person name="Anderson S."/>
            <person name="Arachi H."/>
            <person name="Azer M."/>
            <person name="Bachantsang P."/>
            <person name="Barry A."/>
            <person name="Bayul T."/>
            <person name="Berlin A."/>
            <person name="Bessette D."/>
            <person name="Bloom T."/>
            <person name="Blye J."/>
            <person name="Boguslavskiy L."/>
            <person name="Bonnet C."/>
            <person name="Boukhgalter B."/>
            <person name="Bourzgui I."/>
            <person name="Brown A."/>
            <person name="Cahill P."/>
            <person name="Channer S."/>
            <person name="Cheshatsang Y."/>
            <person name="Chuda L."/>
            <person name="Citroen M."/>
            <person name="Collymore A."/>
            <person name="Cooke P."/>
            <person name="Costello M."/>
            <person name="D'Aco K."/>
            <person name="Daza R."/>
            <person name="De Haan G."/>
            <person name="DeGray S."/>
            <person name="DeMaso C."/>
            <person name="Dhargay N."/>
            <person name="Dooley K."/>
            <person name="Dooley E."/>
            <person name="Doricent M."/>
            <person name="Dorje P."/>
            <person name="Dorjee K."/>
            <person name="Dupes A."/>
            <person name="Elong R."/>
            <person name="Falk J."/>
            <person name="Farina A."/>
            <person name="Faro S."/>
            <person name="Ferguson D."/>
            <person name="Fisher S."/>
            <person name="Foley C.D."/>
            <person name="Franke A."/>
            <person name="Friedrich D."/>
            <person name="Gadbois L."/>
            <person name="Gearin G."/>
            <person name="Gearin C.R."/>
            <person name="Giannoukos G."/>
            <person name="Goode T."/>
            <person name="Graham J."/>
            <person name="Grandbois E."/>
            <person name="Grewal S."/>
            <person name="Gyaltsen K."/>
            <person name="Hafez N."/>
            <person name="Hagos B."/>
            <person name="Hall J."/>
            <person name="Henson C."/>
            <person name="Hollinger A."/>
            <person name="Honan T."/>
            <person name="Huard M.D."/>
            <person name="Hughes L."/>
            <person name="Hurhula B."/>
            <person name="Husby M.E."/>
            <person name="Kamat A."/>
            <person name="Kanga B."/>
            <person name="Kashin S."/>
            <person name="Khazanovich D."/>
            <person name="Kisner P."/>
            <person name="Lance K."/>
            <person name="Lara M."/>
            <person name="Lee W."/>
            <person name="Lennon N."/>
            <person name="Letendre F."/>
            <person name="LeVine R."/>
            <person name="Lipovsky A."/>
            <person name="Liu X."/>
            <person name="Liu J."/>
            <person name="Liu S."/>
            <person name="Lokyitsang T."/>
            <person name="Lokyitsang Y."/>
            <person name="Lubonja R."/>
            <person name="Lui A."/>
            <person name="MacDonald P."/>
            <person name="Magnisalis V."/>
            <person name="Maru K."/>
            <person name="Matthews C."/>
            <person name="McCusker W."/>
            <person name="McDonough S."/>
            <person name="Mehta T."/>
            <person name="Meldrim J."/>
            <person name="Meneus L."/>
            <person name="Mihai O."/>
            <person name="Mihalev A."/>
            <person name="Mihova T."/>
            <person name="Mittelman R."/>
            <person name="Mlenga V."/>
            <person name="Montmayeur A."/>
            <person name="Mulrain L."/>
            <person name="Navidi A."/>
            <person name="Naylor J."/>
            <person name="Negash T."/>
            <person name="Nguyen T."/>
            <person name="Nguyen N."/>
            <person name="Nicol R."/>
            <person name="Norbu C."/>
            <person name="Norbu N."/>
            <person name="Novod N."/>
            <person name="O'Neill B."/>
            <person name="Osman S."/>
            <person name="Markiewicz E."/>
            <person name="Oyono O.L."/>
            <person name="Patti C."/>
            <person name="Phunkhang P."/>
            <person name="Pierre F."/>
            <person name="Priest M."/>
            <person name="Raghuraman S."/>
            <person name="Rege F."/>
            <person name="Reyes R."/>
            <person name="Rise C."/>
            <person name="Rogov P."/>
            <person name="Ross K."/>
            <person name="Ryan E."/>
            <person name="Settipalli S."/>
            <person name="Shea T."/>
            <person name="Sherpa N."/>
            <person name="Shi L."/>
            <person name="Shih D."/>
            <person name="Sparrow T."/>
            <person name="Spaulding J."/>
            <person name="Stalker J."/>
            <person name="Stange-Thomann N."/>
            <person name="Stavropoulos S."/>
            <person name="Stone C."/>
            <person name="Strader C."/>
            <person name="Tesfaye S."/>
            <person name="Thomson T."/>
            <person name="Thoulutsang Y."/>
            <person name="Thoulutsang D."/>
            <person name="Topham K."/>
            <person name="Topping I."/>
            <person name="Tsamla T."/>
            <person name="Vassiliev H."/>
            <person name="Vo A."/>
            <person name="Wangchuk T."/>
            <person name="Wangdi T."/>
            <person name="Weiand M."/>
            <person name="Wilkinson J."/>
            <person name="Wilson A."/>
            <person name="Yadav S."/>
            <person name="Young G."/>
            <person name="Yu Q."/>
            <person name="Zembek L."/>
            <person name="Zhong D."/>
            <person name="Zimmer A."/>
            <person name="Zwirko Z."/>
            <person name="Jaffe D.B."/>
            <person name="Alvarez P."/>
            <person name="Brockman W."/>
            <person name="Butler J."/>
            <person name="Chin C."/>
            <person name="Gnerre S."/>
            <person name="Grabherr M."/>
            <person name="Kleber M."/>
            <person name="Mauceli E."/>
            <person name="MacCallum I."/>
        </authorList>
    </citation>
    <scope>NUCLEOTIDE SEQUENCE [LARGE SCALE GENOMIC DNA]</scope>
    <source>
        <strain evidence="3">MSH-3 / Tucson 14011-0111.49</strain>
    </source>
</reference>
<dbReference type="PANTHER" id="PTHR47331:SF1">
    <property type="entry name" value="GAG-LIKE PROTEIN"/>
    <property type="match status" value="1"/>
</dbReference>
<name>B4HBR9_DROPE</name>
<keyword evidence="3" id="KW-1185">Reference proteome</keyword>
<keyword evidence="1" id="KW-0175">Coiled coil</keyword>
<evidence type="ECO:0000313" key="3">
    <source>
        <dbReference type="Proteomes" id="UP000008744"/>
    </source>
</evidence>
<dbReference type="PANTHER" id="PTHR47331">
    <property type="entry name" value="PHD-TYPE DOMAIN-CONTAINING PROTEIN"/>
    <property type="match status" value="1"/>
</dbReference>
<dbReference type="EMBL" id="CH479263">
    <property type="protein sequence ID" value="EDW39484.1"/>
    <property type="molecule type" value="Genomic_DNA"/>
</dbReference>
<dbReference type="Proteomes" id="UP000008744">
    <property type="component" value="Unassembled WGS sequence"/>
</dbReference>
<protein>
    <submittedName>
        <fullName evidence="2">GL24560</fullName>
    </submittedName>
</protein>
<gene>
    <name evidence="2" type="primary">Dper\GL24560</name>
    <name evidence="2" type="ORF">Dper_GL24560</name>
</gene>
<organism evidence="3">
    <name type="scientific">Drosophila persimilis</name>
    <name type="common">Fruit fly</name>
    <dbReference type="NCBI Taxonomy" id="7234"/>
    <lineage>
        <taxon>Eukaryota</taxon>
        <taxon>Metazoa</taxon>
        <taxon>Ecdysozoa</taxon>
        <taxon>Arthropoda</taxon>
        <taxon>Hexapoda</taxon>
        <taxon>Insecta</taxon>
        <taxon>Pterygota</taxon>
        <taxon>Neoptera</taxon>
        <taxon>Endopterygota</taxon>
        <taxon>Diptera</taxon>
        <taxon>Brachycera</taxon>
        <taxon>Muscomorpha</taxon>
        <taxon>Ephydroidea</taxon>
        <taxon>Drosophilidae</taxon>
        <taxon>Drosophila</taxon>
        <taxon>Sophophora</taxon>
    </lineage>
</organism>
<proteinExistence type="predicted"/>
<accession>B4HBR9</accession>
<dbReference type="AlphaFoldDB" id="B4HBR9"/>
<feature type="coiled-coil region" evidence="1">
    <location>
        <begin position="266"/>
        <end position="293"/>
    </location>
</feature>